<dbReference type="Gene3D" id="2.60.40.1180">
    <property type="entry name" value="Golgi alpha-mannosidase II"/>
    <property type="match status" value="1"/>
</dbReference>
<organism evidence="5 6">
    <name type="scientific">Gynuella sunshinyii YC6258</name>
    <dbReference type="NCBI Taxonomy" id="1445510"/>
    <lineage>
        <taxon>Bacteria</taxon>
        <taxon>Pseudomonadati</taxon>
        <taxon>Pseudomonadota</taxon>
        <taxon>Gammaproteobacteria</taxon>
        <taxon>Oceanospirillales</taxon>
        <taxon>Saccharospirillaceae</taxon>
        <taxon>Gynuella</taxon>
    </lineage>
</organism>
<gene>
    <name evidence="5" type="ORF">YC6258_03021</name>
</gene>
<dbReference type="SMART" id="SM00642">
    <property type="entry name" value="Aamy"/>
    <property type="match status" value="1"/>
</dbReference>
<evidence type="ECO:0000259" key="4">
    <source>
        <dbReference type="SMART" id="SM00642"/>
    </source>
</evidence>
<dbReference type="Pfam" id="PF23915">
    <property type="entry name" value="SusG_C"/>
    <property type="match status" value="1"/>
</dbReference>
<evidence type="ECO:0000256" key="3">
    <source>
        <dbReference type="ARBA" id="ARBA00023295"/>
    </source>
</evidence>
<dbReference type="HOGENOM" id="CLU_006462_1_1_6"/>
<dbReference type="Gene3D" id="3.90.400.10">
    <property type="entry name" value="Oligo-1,6-glucosidase, Domain 2"/>
    <property type="match status" value="1"/>
</dbReference>
<dbReference type="SUPFAM" id="SSF51011">
    <property type="entry name" value="Glycosyl hydrolase domain"/>
    <property type="match status" value="1"/>
</dbReference>
<dbReference type="EMBL" id="CP007142">
    <property type="protein sequence ID" value="AJQ95059.1"/>
    <property type="molecule type" value="Genomic_DNA"/>
</dbReference>
<dbReference type="PANTHER" id="PTHR10357:SF179">
    <property type="entry name" value="NEUTRAL AND BASIC AMINO ACID TRANSPORT PROTEIN RBAT"/>
    <property type="match status" value="1"/>
</dbReference>
<dbReference type="FunFam" id="3.90.400.10:FF:000002">
    <property type="entry name" value="Sucrose isomerase"/>
    <property type="match status" value="1"/>
</dbReference>
<dbReference type="STRING" id="1445510.YC6258_03021"/>
<proteinExistence type="inferred from homology"/>
<dbReference type="FunFam" id="3.20.20.80:FF:000064">
    <property type="entry name" value="Oligo-1,6-glucosidase"/>
    <property type="match status" value="1"/>
</dbReference>
<reference evidence="5 6" key="1">
    <citation type="submission" date="2014-01" db="EMBL/GenBank/DDBJ databases">
        <title>Full genme sequencing of cellulolytic bacterium Gynuella sunshinyii YC6258T gen. nov., sp. nov.</title>
        <authorList>
            <person name="Khan H."/>
            <person name="Chung E.J."/>
            <person name="Chung Y.R."/>
        </authorList>
    </citation>
    <scope>NUCLEOTIDE SEQUENCE [LARGE SCALE GENOMIC DNA]</scope>
    <source>
        <strain evidence="5 6">YC6258</strain>
    </source>
</reference>
<sequence length="547" mass="63689">MKRLWWHDAVVYQIYPRSFMDSNNDGIGDIPGIISKLDYLAELGVDVLWLSPVFKSPMDDNGYDISDYDDIAPEFGTLADMDRLIEQAGQRGIRILLDLVVNHSSDEHPWFQQARQSKDNPYRDFYIWRQPRADGSPPNQLRAAFAGSAWELDEATGEYYLHLFSKKQPDLNWQNPKVRTEVYAMMNRWLDRGIAGFRMDVIEMLGKIPDQEIIVNGPDLHPILQEMHQQTLAGRDTLTVGETWAATTDIAKLYSSPERKELSMVFGFDHIRLSYHPQAGKWRPKPFDLVELKQVFAHWQTELAGEGWNSLFWNNHDLARSVSIYGDEGEYRLKSAKMLATVIHGMQGTPYIYQGEEIGMTNVRFEHIEDYQDIETRNHYVEKLAEGYSHDELMTAIHTHSRDNARTPMQWDGSEYAGFSEASPWIKVNPNYQEINVQQDQQRQDSLFRHYQQLIRLRKSWEILVYGSFELILSEHPTVFAYLRHYQDQTLLVVNSFARENVTVELPAIWQNRSCETLITNDKARQQLSETLQLTPYESFMVILSQH</sequence>
<name>A0A0C5VX97_9GAMM</name>
<dbReference type="RefSeq" id="WP_044617443.1">
    <property type="nucleotide sequence ID" value="NZ_CP007142.1"/>
</dbReference>
<protein>
    <submittedName>
        <fullName evidence="5">Glycosidase</fullName>
        <ecNumber evidence="5">3.2.1.10</ecNumber>
    </submittedName>
</protein>
<dbReference type="EC" id="3.2.1.10" evidence="5"/>
<dbReference type="GO" id="GO:0004556">
    <property type="term" value="F:alpha-amylase activity"/>
    <property type="evidence" value="ECO:0007669"/>
    <property type="project" value="TreeGrafter"/>
</dbReference>
<dbReference type="CDD" id="cd11333">
    <property type="entry name" value="AmyAc_SI_OligoGlu_DGase"/>
    <property type="match status" value="1"/>
</dbReference>
<dbReference type="Gene3D" id="3.20.20.80">
    <property type="entry name" value="Glycosidases"/>
    <property type="match status" value="1"/>
</dbReference>
<feature type="domain" description="Glycosyl hydrolase family 13 catalytic" evidence="4">
    <location>
        <begin position="13"/>
        <end position="406"/>
    </location>
</feature>
<dbReference type="InterPro" id="IPR045857">
    <property type="entry name" value="O16G_dom_2"/>
</dbReference>
<dbReference type="PATRIC" id="fig|1445510.3.peg.2989"/>
<dbReference type="Pfam" id="PF00128">
    <property type="entry name" value="Alpha-amylase"/>
    <property type="match status" value="1"/>
</dbReference>
<dbReference type="PANTHER" id="PTHR10357">
    <property type="entry name" value="ALPHA-AMYLASE FAMILY MEMBER"/>
    <property type="match status" value="1"/>
</dbReference>
<dbReference type="SUPFAM" id="SSF51445">
    <property type="entry name" value="(Trans)glycosidases"/>
    <property type="match status" value="1"/>
</dbReference>
<keyword evidence="2 5" id="KW-0378">Hydrolase</keyword>
<dbReference type="OrthoDB" id="9805159at2"/>
<dbReference type="NCBIfam" id="NF008183">
    <property type="entry name" value="PRK10933.1"/>
    <property type="match status" value="1"/>
</dbReference>
<dbReference type="InterPro" id="IPR013780">
    <property type="entry name" value="Glyco_hydro_b"/>
</dbReference>
<evidence type="ECO:0000256" key="2">
    <source>
        <dbReference type="ARBA" id="ARBA00022801"/>
    </source>
</evidence>
<dbReference type="FunFam" id="2.60.40.1180:FF:000007">
    <property type="entry name" value="Sucrose isomerase"/>
    <property type="match status" value="1"/>
</dbReference>
<keyword evidence="3 5" id="KW-0326">Glycosidase</keyword>
<comment type="similarity">
    <text evidence="1">Belongs to the glycosyl hydrolase 13 family.</text>
</comment>
<dbReference type="InterPro" id="IPR017853">
    <property type="entry name" value="GH"/>
</dbReference>
<dbReference type="InterPro" id="IPR056300">
    <property type="entry name" value="SusG-like_C"/>
</dbReference>
<accession>A0A0C5VX97</accession>
<evidence type="ECO:0000313" key="5">
    <source>
        <dbReference type="EMBL" id="AJQ95059.1"/>
    </source>
</evidence>
<dbReference type="GO" id="GO:0004574">
    <property type="term" value="F:oligo-1,6-glucosidase activity"/>
    <property type="evidence" value="ECO:0007669"/>
    <property type="project" value="UniProtKB-EC"/>
</dbReference>
<dbReference type="AlphaFoldDB" id="A0A0C5VX97"/>
<dbReference type="KEGG" id="gsn:YC6258_03021"/>
<evidence type="ECO:0000313" key="6">
    <source>
        <dbReference type="Proteomes" id="UP000032266"/>
    </source>
</evidence>
<keyword evidence="6" id="KW-1185">Reference proteome</keyword>
<dbReference type="Proteomes" id="UP000032266">
    <property type="component" value="Chromosome"/>
</dbReference>
<dbReference type="InterPro" id="IPR006047">
    <property type="entry name" value="GH13_cat_dom"/>
</dbReference>
<dbReference type="GO" id="GO:0009313">
    <property type="term" value="P:oligosaccharide catabolic process"/>
    <property type="evidence" value="ECO:0007669"/>
    <property type="project" value="TreeGrafter"/>
</dbReference>
<evidence type="ECO:0000256" key="1">
    <source>
        <dbReference type="ARBA" id="ARBA00008061"/>
    </source>
</evidence>